<dbReference type="AlphaFoldDB" id="A0A1I4BP81"/>
<dbReference type="Proteomes" id="UP000198755">
    <property type="component" value="Unassembled WGS sequence"/>
</dbReference>
<evidence type="ECO:0000313" key="1">
    <source>
        <dbReference type="EMBL" id="SFK69671.1"/>
    </source>
</evidence>
<dbReference type="EMBL" id="FOSN01000015">
    <property type="protein sequence ID" value="SFK69671.1"/>
    <property type="molecule type" value="Genomic_DNA"/>
</dbReference>
<protein>
    <submittedName>
        <fullName evidence="1">Uncharacterized protein</fullName>
    </submittedName>
</protein>
<reference evidence="1 2" key="1">
    <citation type="submission" date="2016-10" db="EMBL/GenBank/DDBJ databases">
        <authorList>
            <person name="de Groot N.N."/>
        </authorList>
    </citation>
    <scope>NUCLEOTIDE SEQUENCE [LARGE SCALE GENOMIC DNA]</scope>
    <source>
        <strain evidence="1 2">NE2</strain>
    </source>
</reference>
<accession>A0A1I4BP81</accession>
<name>A0A1I4BP81_9HYPH</name>
<organism evidence="1 2">
    <name type="scientific">Methylocapsa palsarum</name>
    <dbReference type="NCBI Taxonomy" id="1612308"/>
    <lineage>
        <taxon>Bacteria</taxon>
        <taxon>Pseudomonadati</taxon>
        <taxon>Pseudomonadota</taxon>
        <taxon>Alphaproteobacteria</taxon>
        <taxon>Hyphomicrobiales</taxon>
        <taxon>Beijerinckiaceae</taxon>
        <taxon>Methylocapsa</taxon>
    </lineage>
</organism>
<sequence length="116" mass="11877">MIGVTGELGRLAMEGVAGKADDAEEAAQILASPLLGPVQGRSLRVGVDQGDALTLASPLAGEMKRQGRFADPALLVQQSDDHDAPPGFKVTASSDVIDGPDLGDAALRKNVRCACP</sequence>
<evidence type="ECO:0000313" key="2">
    <source>
        <dbReference type="Proteomes" id="UP000198755"/>
    </source>
</evidence>
<proteinExistence type="predicted"/>
<gene>
    <name evidence="1" type="ORF">SAMN05444581_11592</name>
</gene>
<keyword evidence="2" id="KW-1185">Reference proteome</keyword>